<dbReference type="EMBL" id="SLVX01000024">
    <property type="protein sequence ID" value="TCN36756.1"/>
    <property type="molecule type" value="Genomic_DNA"/>
</dbReference>
<dbReference type="Proteomes" id="UP000295351">
    <property type="component" value="Unassembled WGS sequence"/>
</dbReference>
<dbReference type="GO" id="GO:0004177">
    <property type="term" value="F:aminopeptidase activity"/>
    <property type="evidence" value="ECO:0007669"/>
    <property type="project" value="UniProtKB-KW"/>
</dbReference>
<feature type="domain" description="Peptidase M24" evidence="1">
    <location>
        <begin position="159"/>
        <end position="364"/>
    </location>
</feature>
<keyword evidence="3" id="KW-0645">Protease</keyword>
<dbReference type="Pfam" id="PF01321">
    <property type="entry name" value="Creatinase_N"/>
    <property type="match status" value="1"/>
</dbReference>
<sequence length="396" mass="42972">MERGKNMRAEIVAKQVRAMAEHGLDAIICSSPENFAYTTGFVVPSQPLIRHRHAMTIVTADGRSAIFGVDMEASTIKRRLPDVPSRIWAEFSDDPMLVLADQLSGLGLAKARIGIEMDYLPAGDFARLIAAMPGARFEHAEPILARLRQIKTVEEIALLSRLSRIADQAIADALAEVDAGDSEMDIAGHLTRNVYSLGAEHFKLLIVATGERSVLPNVGPSDRILKRGDVCRVEIFSVIDGYQAGVCRTAIVGEAPPMADKIWAHLVECKYEIMEKVKPGASCRAIYDAFIAKLAKLDLPPISFVGHGIGLHLHEDPYLGLTPVLGKPGSDAPLEENMVLGFEPLCYNTGYGFGMQNKDMLLVTSNGSELLSDYTDTDKLIVCGTAKRGMKAQAVA</sequence>
<dbReference type="SUPFAM" id="SSF53092">
    <property type="entry name" value="Creatinase/prolidase N-terminal domain"/>
    <property type="match status" value="1"/>
</dbReference>
<evidence type="ECO:0000313" key="3">
    <source>
        <dbReference type="EMBL" id="TCN36756.1"/>
    </source>
</evidence>
<evidence type="ECO:0000259" key="2">
    <source>
        <dbReference type="Pfam" id="PF01321"/>
    </source>
</evidence>
<dbReference type="InterPro" id="IPR029149">
    <property type="entry name" value="Creatin/AminoP/Spt16_N"/>
</dbReference>
<accession>A0A4R2C8I5</accession>
<comment type="caution">
    <text evidence="3">The sequence shown here is derived from an EMBL/GenBank/DDBJ whole genome shotgun (WGS) entry which is preliminary data.</text>
</comment>
<dbReference type="Gene3D" id="3.90.230.10">
    <property type="entry name" value="Creatinase/methionine aminopeptidase superfamily"/>
    <property type="match status" value="1"/>
</dbReference>
<dbReference type="CDD" id="cd01066">
    <property type="entry name" value="APP_MetAP"/>
    <property type="match status" value="1"/>
</dbReference>
<dbReference type="InterPro" id="IPR050659">
    <property type="entry name" value="Peptidase_M24B"/>
</dbReference>
<evidence type="ECO:0000259" key="1">
    <source>
        <dbReference type="Pfam" id="PF00557"/>
    </source>
</evidence>
<proteinExistence type="predicted"/>
<name>A0A4R2C8I5_SHIGR</name>
<feature type="domain" description="Creatinase N-terminal" evidence="2">
    <location>
        <begin position="16"/>
        <end position="150"/>
    </location>
</feature>
<dbReference type="InterPro" id="IPR036005">
    <property type="entry name" value="Creatinase/aminopeptidase-like"/>
</dbReference>
<dbReference type="AlphaFoldDB" id="A0A4R2C8I5"/>
<evidence type="ECO:0000313" key="4">
    <source>
        <dbReference type="Proteomes" id="UP000295351"/>
    </source>
</evidence>
<dbReference type="PANTHER" id="PTHR46112">
    <property type="entry name" value="AMINOPEPTIDASE"/>
    <property type="match status" value="1"/>
</dbReference>
<organism evidence="3 4">
    <name type="scientific">Shinella granuli</name>
    <dbReference type="NCBI Taxonomy" id="323621"/>
    <lineage>
        <taxon>Bacteria</taxon>
        <taxon>Pseudomonadati</taxon>
        <taxon>Pseudomonadota</taxon>
        <taxon>Alphaproteobacteria</taxon>
        <taxon>Hyphomicrobiales</taxon>
        <taxon>Rhizobiaceae</taxon>
        <taxon>Shinella</taxon>
    </lineage>
</organism>
<keyword evidence="3" id="KW-0031">Aminopeptidase</keyword>
<dbReference type="InterPro" id="IPR000994">
    <property type="entry name" value="Pept_M24"/>
</dbReference>
<keyword evidence="3" id="KW-0378">Hydrolase</keyword>
<reference evidence="3 4" key="1">
    <citation type="submission" date="2019-03" db="EMBL/GenBank/DDBJ databases">
        <title>Genomic Encyclopedia of Type Strains, Phase IV (KMG-IV): sequencing the most valuable type-strain genomes for metagenomic binning, comparative biology and taxonomic classification.</title>
        <authorList>
            <person name="Goeker M."/>
        </authorList>
    </citation>
    <scope>NUCLEOTIDE SEQUENCE [LARGE SCALE GENOMIC DNA]</scope>
    <source>
        <strain evidence="3 4">DSM 18401</strain>
    </source>
</reference>
<keyword evidence="4" id="KW-1185">Reference proteome</keyword>
<dbReference type="SUPFAM" id="SSF55920">
    <property type="entry name" value="Creatinase/aminopeptidase"/>
    <property type="match status" value="1"/>
</dbReference>
<dbReference type="InterPro" id="IPR000587">
    <property type="entry name" value="Creatinase_N"/>
</dbReference>
<dbReference type="Gene3D" id="3.40.350.10">
    <property type="entry name" value="Creatinase/prolidase N-terminal domain"/>
    <property type="match status" value="1"/>
</dbReference>
<dbReference type="Pfam" id="PF00557">
    <property type="entry name" value="Peptidase_M24"/>
    <property type="match status" value="1"/>
</dbReference>
<protein>
    <submittedName>
        <fullName evidence="3">Xaa-Pro aminopeptidase</fullName>
    </submittedName>
</protein>
<dbReference type="PANTHER" id="PTHR46112:SF3">
    <property type="entry name" value="AMINOPEPTIDASE YPDF"/>
    <property type="match status" value="1"/>
</dbReference>
<gene>
    <name evidence="3" type="ORF">EV665_12416</name>
</gene>